<reference evidence="1 3" key="1">
    <citation type="submission" date="2019-11" db="EMBL/GenBank/DDBJ databases">
        <title>Eggerthellaceae novel genus isolated from the rectal contents of marmort.</title>
        <authorList>
            <person name="Zhang G."/>
        </authorList>
    </citation>
    <scope>NUCLEOTIDE SEQUENCE [LARGE SCALE GENOMIC DNA]</scope>
    <source>
        <strain evidence="3">zg-886</strain>
        <strain evidence="1">Zg-886</strain>
    </source>
</reference>
<reference evidence="2" key="2">
    <citation type="submission" date="2021-04" db="EMBL/GenBank/DDBJ databases">
        <title>Novel species in family Eggerthellaceae.</title>
        <authorList>
            <person name="Zhang G."/>
        </authorList>
    </citation>
    <scope>NUCLEOTIDE SEQUENCE</scope>
    <source>
        <strain evidence="2">Zg-886</strain>
    </source>
</reference>
<dbReference type="Proteomes" id="UP000636394">
    <property type="component" value="Unassembled WGS sequence"/>
</dbReference>
<accession>A0A9E6SV37</accession>
<sequence>MNKMNAFENPCAEDVAGDPTQALEGDQLEEMTSNVSGGVTPMSCPNYVENDDVANSMAEGYF</sequence>
<dbReference type="EMBL" id="WPCR01000003">
    <property type="protein sequence ID" value="NHM13720.1"/>
    <property type="molecule type" value="Genomic_DNA"/>
</dbReference>
<gene>
    <name evidence="1" type="ORF">GMI68_02845</name>
    <name evidence="2" type="ORF">J7S26_04065</name>
</gene>
<dbReference type="RefSeq" id="WP_165057735.1">
    <property type="nucleotide sequence ID" value="NZ_CP072829.1"/>
</dbReference>
<dbReference type="Proteomes" id="UP000671910">
    <property type="component" value="Chromosome"/>
</dbReference>
<evidence type="ECO:0000313" key="4">
    <source>
        <dbReference type="Proteomes" id="UP000671910"/>
    </source>
</evidence>
<evidence type="ECO:0000313" key="1">
    <source>
        <dbReference type="EMBL" id="NHM13720.1"/>
    </source>
</evidence>
<dbReference type="EMBL" id="CP072829">
    <property type="protein sequence ID" value="QTU85089.1"/>
    <property type="molecule type" value="Genomic_DNA"/>
</dbReference>
<name>A0A9E6SV37_9ACTN</name>
<protein>
    <submittedName>
        <fullName evidence="2">Uncharacterized protein</fullName>
    </submittedName>
</protein>
<evidence type="ECO:0000313" key="2">
    <source>
        <dbReference type="EMBL" id="QTU85089.1"/>
    </source>
</evidence>
<dbReference type="KEGG" id="ebz:J7S26_04065"/>
<dbReference type="AlphaFoldDB" id="A0A9E6SV37"/>
<evidence type="ECO:0000313" key="3">
    <source>
        <dbReference type="Proteomes" id="UP000636394"/>
    </source>
</evidence>
<organism evidence="2 4">
    <name type="scientific">Xiamenia xianingshaonis</name>
    <dbReference type="NCBI Taxonomy" id="2682776"/>
    <lineage>
        <taxon>Bacteria</taxon>
        <taxon>Bacillati</taxon>
        <taxon>Actinomycetota</taxon>
        <taxon>Coriobacteriia</taxon>
        <taxon>Eggerthellales</taxon>
        <taxon>Eggerthellaceae</taxon>
        <taxon>Xiamenia</taxon>
    </lineage>
</organism>
<proteinExistence type="predicted"/>
<keyword evidence="3" id="KW-1185">Reference proteome</keyword>